<keyword evidence="7 8" id="KW-0472">Membrane</keyword>
<comment type="caution">
    <text evidence="11">The sequence shown here is derived from an EMBL/GenBank/DDBJ whole genome shotgun (WGS) entry which is preliminary data.</text>
</comment>
<feature type="chain" id="PRO_5011815291" description="Dolichyl-diphosphooligosaccharide--protein glycosyltransferase subunit WBP1" evidence="8">
    <location>
        <begin position="19"/>
        <end position="475"/>
    </location>
</feature>
<dbReference type="InParanoid" id="A0A218YUI7"/>
<feature type="transmembrane region" description="Helical" evidence="8">
    <location>
        <begin position="436"/>
        <end position="459"/>
    </location>
</feature>
<keyword evidence="4 8" id="KW-0812">Transmembrane</keyword>
<evidence type="ECO:0000313" key="12">
    <source>
        <dbReference type="Proteomes" id="UP000242519"/>
    </source>
</evidence>
<keyword evidence="8" id="KW-0732">Signal</keyword>
<evidence type="ECO:0000313" key="11">
    <source>
        <dbReference type="EMBL" id="OWO97876.1"/>
    </source>
</evidence>
<comment type="function">
    <text evidence="8">Subunit of the oligosaccharyl transferase (OST) complex that catalyzes the initial transfer of a defined glycan (Glc(3)Man(9)GlcNAc(2) in eukaryotes) from the lipid carrier dolichol-pyrophosphate to an asparagine residue within an Asn-X-Ser/Thr consensus motif in nascent polypeptide chains, the first step in protein N-glycosylation. N-glycosylation occurs cotranslationally and the complex associates with the Sec61 complex at the channel-forming translocon complex that mediates protein translocation across the endoplasmic reticulum (ER).</text>
</comment>
<organism evidence="11 12">
    <name type="scientific">Diplocarpon coronariae</name>
    <dbReference type="NCBI Taxonomy" id="2795749"/>
    <lineage>
        <taxon>Eukaryota</taxon>
        <taxon>Fungi</taxon>
        <taxon>Dikarya</taxon>
        <taxon>Ascomycota</taxon>
        <taxon>Pezizomycotina</taxon>
        <taxon>Leotiomycetes</taxon>
        <taxon>Helotiales</taxon>
        <taxon>Drepanopezizaceae</taxon>
        <taxon>Diplocarpon</taxon>
    </lineage>
</organism>
<dbReference type="InterPro" id="IPR005013">
    <property type="entry name" value="DDOST_48_kDa_subunit"/>
</dbReference>
<comment type="subunit">
    <text evidence="8">Component of the oligosaccharyltransferase (OST) complex.</text>
</comment>
<evidence type="ECO:0000256" key="7">
    <source>
        <dbReference type="ARBA" id="ARBA00023136"/>
    </source>
</evidence>
<dbReference type="PANTHER" id="PTHR10830">
    <property type="entry name" value="DOLICHYL-DIPHOSPHOOLIGOSACCHARIDE--PROTEIN GLYCOSYLTRANSFERASE 48 KDA SUBUNIT"/>
    <property type="match status" value="1"/>
</dbReference>
<evidence type="ECO:0000256" key="1">
    <source>
        <dbReference type="ARBA" id="ARBA00004479"/>
    </source>
</evidence>
<dbReference type="GO" id="GO:0018279">
    <property type="term" value="P:protein N-linked glycosylation via asparagine"/>
    <property type="evidence" value="ECO:0007669"/>
    <property type="project" value="UniProtKB-UniRule"/>
</dbReference>
<evidence type="ECO:0000256" key="6">
    <source>
        <dbReference type="ARBA" id="ARBA00022989"/>
    </source>
</evidence>
<keyword evidence="12" id="KW-1185">Reference proteome</keyword>
<dbReference type="InterPro" id="IPR055457">
    <property type="entry name" value="OST48_N"/>
</dbReference>
<evidence type="ECO:0000256" key="2">
    <source>
        <dbReference type="ARBA" id="ARBA00004922"/>
    </source>
</evidence>
<accession>A0A218YUI7</accession>
<feature type="signal peptide" evidence="8">
    <location>
        <begin position="1"/>
        <end position="18"/>
    </location>
</feature>
<dbReference type="Proteomes" id="UP000242519">
    <property type="component" value="Unassembled WGS sequence"/>
</dbReference>
<evidence type="ECO:0000256" key="5">
    <source>
        <dbReference type="ARBA" id="ARBA00022824"/>
    </source>
</evidence>
<evidence type="ECO:0000259" key="9">
    <source>
        <dbReference type="Pfam" id="PF03345"/>
    </source>
</evidence>
<dbReference type="OrthoDB" id="29105at2759"/>
<dbReference type="EMBL" id="MZNU01000419">
    <property type="protein sequence ID" value="OWO97876.1"/>
    <property type="molecule type" value="Genomic_DNA"/>
</dbReference>
<dbReference type="FunCoup" id="A0A218YUI7">
    <property type="interactions" value="984"/>
</dbReference>
<comment type="subcellular location">
    <subcellularLocation>
        <location evidence="8">Endoplasmic reticulum membrane</location>
        <topology evidence="8">Single-pass type I membrane protein</topology>
    </subcellularLocation>
    <subcellularLocation>
        <location evidence="1">Membrane</location>
        <topology evidence="1">Single-pass type I membrane protein</topology>
    </subcellularLocation>
</comment>
<dbReference type="STRING" id="503106.A0A218YUI7"/>
<evidence type="ECO:0000256" key="3">
    <source>
        <dbReference type="ARBA" id="ARBA00008743"/>
    </source>
</evidence>
<dbReference type="UniPathway" id="UPA00378"/>
<proteinExistence type="inferred from homology"/>
<evidence type="ECO:0000259" key="10">
    <source>
        <dbReference type="Pfam" id="PF23358"/>
    </source>
</evidence>
<reference evidence="11 12" key="1">
    <citation type="submission" date="2017-04" db="EMBL/GenBank/DDBJ databases">
        <title>Draft genome sequence of Marssonina coronaria NL1: causal agent of apple blotch.</title>
        <authorList>
            <person name="Cheng Q."/>
        </authorList>
    </citation>
    <scope>NUCLEOTIDE SEQUENCE [LARGE SCALE GENOMIC DNA]</scope>
    <source>
        <strain evidence="11 12">NL1</strain>
    </source>
</reference>
<keyword evidence="5 8" id="KW-0256">Endoplasmic reticulum</keyword>
<comment type="similarity">
    <text evidence="3 8">Belongs to the DDOST 48 kDa subunit family.</text>
</comment>
<gene>
    <name evidence="11" type="ORF">B2J93_7673</name>
</gene>
<dbReference type="Pfam" id="PF23358">
    <property type="entry name" value="OST48_MD"/>
    <property type="match status" value="1"/>
</dbReference>
<dbReference type="Pfam" id="PF03345">
    <property type="entry name" value="OST48_N"/>
    <property type="match status" value="1"/>
</dbReference>
<dbReference type="AlphaFoldDB" id="A0A218YUI7"/>
<evidence type="ECO:0000256" key="4">
    <source>
        <dbReference type="ARBA" id="ARBA00022692"/>
    </source>
</evidence>
<feature type="domain" description="OST48 middle" evidence="10">
    <location>
        <begin position="319"/>
        <end position="461"/>
    </location>
</feature>
<dbReference type="PANTHER" id="PTHR10830:SF0">
    <property type="entry name" value="DOLICHYL-DIPHOSPHOOLIGOSACCHARIDE--PROTEIN GLYCOSYLTRANSFERASE 48 KDA SUBUNIT"/>
    <property type="match status" value="1"/>
</dbReference>
<feature type="domain" description="OST48 N-terminal" evidence="9">
    <location>
        <begin position="26"/>
        <end position="295"/>
    </location>
</feature>
<dbReference type="InterPro" id="IPR055459">
    <property type="entry name" value="OST48_MD"/>
</dbReference>
<protein>
    <recommendedName>
        <fullName evidence="8">Dolichyl-diphosphooligosaccharide--protein glycosyltransferase subunit WBP1</fullName>
        <shortName evidence="8">Oligosaccharyl transferase subunit WBP1</shortName>
    </recommendedName>
</protein>
<evidence type="ECO:0000256" key="8">
    <source>
        <dbReference type="RuleBase" id="RU361142"/>
    </source>
</evidence>
<name>A0A218YUI7_9HELO</name>
<comment type="pathway">
    <text evidence="2 8">Protein modification; protein glycosylation.</text>
</comment>
<sequence length="475" mass="52822">MRWTLPVLLLGIFSLAGAINHNGDYRTLVVLEDAAEKPKYSKFIEDLEGRGFSLTFESPKSEKLALFHLGARAYDHVLILPSKSRGLGPNLTPKLLLDFIHGGGNILLTLSASVPTPSSLVSFLLELDIHLPPDRNSLVVDHFNYDTLTASEKHDVLLVPRPDAIRPDVVNFFKGDGTGKEVIAFPRGVGQSLGNESPLLTPILRAPRSAYSYNPNDEIEGVEDPFAVGPQLSLVSTMQARNSARFTVVGSAEMLQDTWFDAKVKRSVGLGGVGAATHEVSTANRAFAKEVSGWTFGEIGVLQVNKVEHFLDEGGVESNITNPKIYRVKNEVTYNIVIREYVWDRYKKFVLPETDSIQLEFSMLSPFHRIHLAPGKTADGWGRYTASFKLPDQHGIFNFKVNYKRPFYTNIEEKKTVTVRHFAHDEWPRSWAISGAWPWISGIGVTVVGWVAFVALWLWSKPVPLKLTASGKKIL</sequence>
<keyword evidence="6 8" id="KW-1133">Transmembrane helix</keyword>
<dbReference type="GO" id="GO:0008250">
    <property type="term" value="C:oligosaccharyltransferase complex"/>
    <property type="evidence" value="ECO:0007669"/>
    <property type="project" value="TreeGrafter"/>
</dbReference>